<organism evidence="2 3">
    <name type="scientific">Rhodophyticola porphyridii</name>
    <dbReference type="NCBI Taxonomy" id="1852017"/>
    <lineage>
        <taxon>Bacteria</taxon>
        <taxon>Pseudomonadati</taxon>
        <taxon>Pseudomonadota</taxon>
        <taxon>Alphaproteobacteria</taxon>
        <taxon>Rhodobacterales</taxon>
        <taxon>Roseobacteraceae</taxon>
        <taxon>Rhodophyticola</taxon>
    </lineage>
</organism>
<proteinExistence type="predicted"/>
<dbReference type="Gene3D" id="3.40.50.2000">
    <property type="entry name" value="Glycogen Phosphorylase B"/>
    <property type="match status" value="1"/>
</dbReference>
<comment type="caution">
    <text evidence="2">The sequence shown here is derived from an EMBL/GenBank/DDBJ whole genome shotgun (WGS) entry which is preliminary data.</text>
</comment>
<reference evidence="2 3" key="1">
    <citation type="submission" date="2018-10" db="EMBL/GenBank/DDBJ databases">
        <authorList>
            <person name="Jung H.S."/>
            <person name="Jeon C.O."/>
        </authorList>
    </citation>
    <scope>NUCLEOTIDE SEQUENCE [LARGE SCALE GENOMIC DNA]</scope>
    <source>
        <strain evidence="2 3">MA-7-27</strain>
    </source>
</reference>
<name>A0A3L9YHN2_9RHOB</name>
<dbReference type="OrthoDB" id="8549922at2"/>
<dbReference type="GO" id="GO:0016758">
    <property type="term" value="F:hexosyltransferase activity"/>
    <property type="evidence" value="ECO:0007669"/>
    <property type="project" value="InterPro"/>
</dbReference>
<dbReference type="RefSeq" id="WP_121897820.1">
    <property type="nucleotide sequence ID" value="NZ_RCNT01000004.1"/>
</dbReference>
<dbReference type="Proteomes" id="UP000281343">
    <property type="component" value="Unassembled WGS sequence"/>
</dbReference>
<evidence type="ECO:0000313" key="3">
    <source>
        <dbReference type="Proteomes" id="UP000281343"/>
    </source>
</evidence>
<dbReference type="Pfam" id="PF04101">
    <property type="entry name" value="Glyco_tran_28_C"/>
    <property type="match status" value="1"/>
</dbReference>
<evidence type="ECO:0000313" key="2">
    <source>
        <dbReference type="EMBL" id="RMA42340.1"/>
    </source>
</evidence>
<dbReference type="EMBL" id="RCNT01000004">
    <property type="protein sequence ID" value="RMA42340.1"/>
    <property type="molecule type" value="Genomic_DNA"/>
</dbReference>
<feature type="domain" description="Glycosyl transferase family 28 C-terminal" evidence="1">
    <location>
        <begin position="584"/>
        <end position="634"/>
    </location>
</feature>
<dbReference type="AlphaFoldDB" id="A0A3L9YHN2"/>
<gene>
    <name evidence="2" type="ORF">D9R08_09540</name>
</gene>
<sequence>MKMKIECAGKAEATLDARVLFARQLASHGYEVLIDEADLPDQMTRNQKYEALAFVRDCRDTKFDRVIVLGAENTDGATQTRLRDVKLDASGEIVAIGRFPSTQERISAKSKIAYASGYEPNVIDLKDLFPNAINQSGTVPAAVPDTFNLAPPVSEQKHLCFLEEGFFDEDSAMESLFLTATASRQPFAVVTSGKAKERLRLLRYSEIEAYSYSEVTPEALTNMCCMASFFGKSVPGDRMAVFLVNLVGRGGVILDGTESGQITTAGAPAIRVPAEFRALLPYLNKVVDSQMNLISKKIRENDWLASNSIKKLEDALDIGRPTNKTKKSPTKRRVLFMPTNGVGLGHAQRSALVAGELSSSNEVAFAAFPSCVPMLQNKGFDTLPLVQKSDAHADSFANDLVNFRRLVNHTHRGDVLVFDGVYVFDSIVRATLENELRSVWIRRGLWQVGQSNATALERRKVFSRIIVPTEAFDELNEIDFQTGPLHPVGPIVQTVSMNSKAREELRKALSEELEIEFSRLVVTMLGGGVAADRSAQLQAICQTFERRDDVLNLVVVWPHATLSPSLHGWRNSIPVRTLHALHFCKAADFVISAAGYNSFHEVIYNQIPAIFVPQMAPFMDDQERRARSAVEREIGAATSAEDIWSLLRHVSRFLESGEVDRISARLHELQLPQLGQTAAARIVGEVVHQ</sequence>
<dbReference type="InterPro" id="IPR007235">
    <property type="entry name" value="Glyco_trans_28_C"/>
</dbReference>
<protein>
    <recommendedName>
        <fullName evidence="1">Glycosyl transferase family 28 C-terminal domain-containing protein</fullName>
    </recommendedName>
</protein>
<accession>A0A3L9YHN2</accession>
<evidence type="ECO:0000259" key="1">
    <source>
        <dbReference type="Pfam" id="PF04101"/>
    </source>
</evidence>
<dbReference type="SUPFAM" id="SSF53756">
    <property type="entry name" value="UDP-Glycosyltransferase/glycogen phosphorylase"/>
    <property type="match status" value="1"/>
</dbReference>
<keyword evidence="3" id="KW-1185">Reference proteome</keyword>